<evidence type="ECO:0000313" key="2">
    <source>
        <dbReference type="Proteomes" id="UP000789920"/>
    </source>
</evidence>
<keyword evidence="2" id="KW-1185">Reference proteome</keyword>
<feature type="non-terminal residue" evidence="1">
    <location>
        <position position="143"/>
    </location>
</feature>
<sequence>MSQSNKRKKTIITAKQKQEICLKKLAVPAPTNKDLALEYSVGESTIHDILKEKTKSKKDGTPTLLTAVTTNINTNSSTISTVSTNCTRESSPINYKNQSTTIFHNSIIATNNEGATTLHKSSTTNINNMTTIIQNNIITINQH</sequence>
<reference evidence="1" key="1">
    <citation type="submission" date="2021-06" db="EMBL/GenBank/DDBJ databases">
        <authorList>
            <person name="Kallberg Y."/>
            <person name="Tangrot J."/>
            <person name="Rosling A."/>
        </authorList>
    </citation>
    <scope>NUCLEOTIDE SEQUENCE</scope>
    <source>
        <strain evidence="1">MA461A</strain>
    </source>
</reference>
<accession>A0ACA9RDN2</accession>
<name>A0ACA9RDN2_9GLOM</name>
<protein>
    <submittedName>
        <fullName evidence="1">11435_t:CDS:1</fullName>
    </submittedName>
</protein>
<comment type="caution">
    <text evidence="1">The sequence shown here is derived from an EMBL/GenBank/DDBJ whole genome shotgun (WGS) entry which is preliminary data.</text>
</comment>
<organism evidence="1 2">
    <name type="scientific">Racocetra persica</name>
    <dbReference type="NCBI Taxonomy" id="160502"/>
    <lineage>
        <taxon>Eukaryota</taxon>
        <taxon>Fungi</taxon>
        <taxon>Fungi incertae sedis</taxon>
        <taxon>Mucoromycota</taxon>
        <taxon>Glomeromycotina</taxon>
        <taxon>Glomeromycetes</taxon>
        <taxon>Diversisporales</taxon>
        <taxon>Gigasporaceae</taxon>
        <taxon>Racocetra</taxon>
    </lineage>
</organism>
<evidence type="ECO:0000313" key="1">
    <source>
        <dbReference type="EMBL" id="CAG8788673.1"/>
    </source>
</evidence>
<dbReference type="EMBL" id="CAJVQC010050194">
    <property type="protein sequence ID" value="CAG8788673.1"/>
    <property type="molecule type" value="Genomic_DNA"/>
</dbReference>
<dbReference type="Proteomes" id="UP000789920">
    <property type="component" value="Unassembled WGS sequence"/>
</dbReference>
<gene>
    <name evidence="1" type="ORF">RPERSI_LOCUS18751</name>
</gene>
<proteinExistence type="predicted"/>